<feature type="compositionally biased region" description="Basic and acidic residues" evidence="1">
    <location>
        <begin position="167"/>
        <end position="182"/>
    </location>
</feature>
<dbReference type="AlphaFoldDB" id="A0A914QFS2"/>
<dbReference type="WBParaSite" id="PDA_v2.g26089.t1">
    <property type="protein sequence ID" value="PDA_v2.g26089.t1"/>
    <property type="gene ID" value="PDA_v2.g26089"/>
</dbReference>
<reference evidence="3" key="1">
    <citation type="submission" date="2022-11" db="UniProtKB">
        <authorList>
            <consortium name="WormBaseParasite"/>
        </authorList>
    </citation>
    <scope>IDENTIFICATION</scope>
</reference>
<proteinExistence type="predicted"/>
<protein>
    <submittedName>
        <fullName evidence="3">Uncharacterized protein</fullName>
    </submittedName>
</protein>
<evidence type="ECO:0000313" key="2">
    <source>
        <dbReference type="Proteomes" id="UP000887578"/>
    </source>
</evidence>
<feature type="region of interest" description="Disordered" evidence="1">
    <location>
        <begin position="167"/>
        <end position="188"/>
    </location>
</feature>
<evidence type="ECO:0000313" key="3">
    <source>
        <dbReference type="WBParaSite" id="PDA_v2.g26089.t1"/>
    </source>
</evidence>
<dbReference type="Proteomes" id="UP000887578">
    <property type="component" value="Unplaced"/>
</dbReference>
<organism evidence="2 3">
    <name type="scientific">Panagrolaimus davidi</name>
    <dbReference type="NCBI Taxonomy" id="227884"/>
    <lineage>
        <taxon>Eukaryota</taxon>
        <taxon>Metazoa</taxon>
        <taxon>Ecdysozoa</taxon>
        <taxon>Nematoda</taxon>
        <taxon>Chromadorea</taxon>
        <taxon>Rhabditida</taxon>
        <taxon>Tylenchina</taxon>
        <taxon>Panagrolaimomorpha</taxon>
        <taxon>Panagrolaimoidea</taxon>
        <taxon>Panagrolaimidae</taxon>
        <taxon>Panagrolaimus</taxon>
    </lineage>
</organism>
<keyword evidence="2" id="KW-1185">Reference proteome</keyword>
<evidence type="ECO:0000256" key="1">
    <source>
        <dbReference type="SAM" id="MobiDB-lite"/>
    </source>
</evidence>
<accession>A0A914QFS2</accession>
<name>A0A914QFS2_9BILA</name>
<sequence>MDPRVKELFLKQLRQRRLRQTEHERERNRFQMFAEREYLRVKRNSIIRERTKVSVLRMMRDTDACNPIVYDSFRPRMETPSMKPETKEQVLEKIGYLAKSLYNKHRMENDNLQMLQKDELEKALQNWDLIPPTKNIENKAVPKVKVIKMDFKYLTEEIKDADEKAIEAAKGNDKAKDVKSNEEAMDVN</sequence>